<dbReference type="RefSeq" id="WP_290321075.1">
    <property type="nucleotide sequence ID" value="NZ_JAUFPN010000313.1"/>
</dbReference>
<sequence>MGEPVPPAAWAAALLGALAAGCPVAQAGEAEGNRQGLEIPAQYQSLAPNIAQGAQVAQAEVSFCTSGEANADRVDPVEVAEREAIQVEPLLPPPGSVEAARMEAEQRRMVAGLLSASRRPSGWGPSGYS</sequence>
<evidence type="ECO:0000313" key="2">
    <source>
        <dbReference type="EMBL" id="MDN3568954.1"/>
    </source>
</evidence>
<organism evidence="2 3">
    <name type="scientific">Paeniroseomonas aquatica</name>
    <dbReference type="NCBI Taxonomy" id="373043"/>
    <lineage>
        <taxon>Bacteria</taxon>
        <taxon>Pseudomonadati</taxon>
        <taxon>Pseudomonadota</taxon>
        <taxon>Alphaproteobacteria</taxon>
        <taxon>Acetobacterales</taxon>
        <taxon>Acetobacteraceae</taxon>
        <taxon>Paeniroseomonas</taxon>
    </lineage>
</organism>
<comment type="caution">
    <text evidence="2">The sequence shown here is derived from an EMBL/GenBank/DDBJ whole genome shotgun (WGS) entry which is preliminary data.</text>
</comment>
<evidence type="ECO:0000313" key="3">
    <source>
        <dbReference type="Proteomes" id="UP001529369"/>
    </source>
</evidence>
<keyword evidence="3" id="KW-1185">Reference proteome</keyword>
<reference evidence="3" key="1">
    <citation type="journal article" date="2019" name="Int. J. Syst. Evol. Microbiol.">
        <title>The Global Catalogue of Microorganisms (GCM) 10K type strain sequencing project: providing services to taxonomists for standard genome sequencing and annotation.</title>
        <authorList>
            <consortium name="The Broad Institute Genomics Platform"/>
            <consortium name="The Broad Institute Genome Sequencing Center for Infectious Disease"/>
            <person name="Wu L."/>
            <person name="Ma J."/>
        </authorList>
    </citation>
    <scope>NUCLEOTIDE SEQUENCE [LARGE SCALE GENOMIC DNA]</scope>
    <source>
        <strain evidence="3">CECT 7131</strain>
    </source>
</reference>
<gene>
    <name evidence="2" type="ORF">QWZ14_31635</name>
</gene>
<name>A0ABT8AGS9_9PROT</name>
<accession>A0ABT8AGS9</accession>
<keyword evidence="1" id="KW-0732">Signal</keyword>
<protein>
    <submittedName>
        <fullName evidence="2">Uncharacterized protein</fullName>
    </submittedName>
</protein>
<proteinExistence type="predicted"/>
<feature type="chain" id="PRO_5047531880" evidence="1">
    <location>
        <begin position="28"/>
        <end position="129"/>
    </location>
</feature>
<dbReference type="EMBL" id="JAUFPN010000313">
    <property type="protein sequence ID" value="MDN3568954.1"/>
    <property type="molecule type" value="Genomic_DNA"/>
</dbReference>
<evidence type="ECO:0000256" key="1">
    <source>
        <dbReference type="SAM" id="SignalP"/>
    </source>
</evidence>
<dbReference type="Proteomes" id="UP001529369">
    <property type="component" value="Unassembled WGS sequence"/>
</dbReference>
<feature type="signal peptide" evidence="1">
    <location>
        <begin position="1"/>
        <end position="27"/>
    </location>
</feature>